<gene>
    <name evidence="2" type="ORF">EV193_10458</name>
</gene>
<dbReference type="OrthoDB" id="4577644at2"/>
<dbReference type="GO" id="GO:0016491">
    <property type="term" value="F:oxidoreductase activity"/>
    <property type="evidence" value="ECO:0007669"/>
    <property type="project" value="UniProtKB-KW"/>
</dbReference>
<evidence type="ECO:0000313" key="2">
    <source>
        <dbReference type="EMBL" id="RZS38847.1"/>
    </source>
</evidence>
<dbReference type="PANTHER" id="PTHR43157">
    <property type="entry name" value="PHOSPHATIDYLINOSITOL-GLYCAN BIOSYNTHESIS CLASS F PROTEIN-RELATED"/>
    <property type="match status" value="1"/>
</dbReference>
<proteinExistence type="predicted"/>
<dbReference type="SUPFAM" id="SSF51735">
    <property type="entry name" value="NAD(P)-binding Rossmann-fold domains"/>
    <property type="match status" value="1"/>
</dbReference>
<sequence length="313" mass="32961">MTRWSEADIPDQTGKTVLITGANSGLGLRSAIVLAGKGAKVLLACRSPERGEDAVHQVRDIGGEAELIQLDLADLSSVRAAAAEVRDKTGDTLHVLMNNAGVMATPNRKTADGFELQLGTNHLGHAALTWLLAPALRATPGARVVTLSSVAHRGGGLDVDDLNFERRRYTSGSAYSQSKMANLLFAFELDRRARAAELDLASIAAHPGVTDTELAANSMRSRGTGMVNNVLTMAFDFGYKVVSQSVKRGALPQLYAATVADVRGGDFIGPTGPGEFFGTPGHVKARRAATSTELAGTLWDRTAELTGITPDPA</sequence>
<dbReference type="RefSeq" id="WP_130344471.1">
    <property type="nucleotide sequence ID" value="NZ_SGWQ01000004.1"/>
</dbReference>
<keyword evidence="1" id="KW-0560">Oxidoreductase</keyword>
<dbReference type="Pfam" id="PF00106">
    <property type="entry name" value="adh_short"/>
    <property type="match status" value="1"/>
</dbReference>
<dbReference type="Proteomes" id="UP000294257">
    <property type="component" value="Unassembled WGS sequence"/>
</dbReference>
<dbReference type="InterPro" id="IPR002347">
    <property type="entry name" value="SDR_fam"/>
</dbReference>
<accession>A0A4Q7KQY3</accession>
<protein>
    <submittedName>
        <fullName evidence="2">Protochlorophyllide reductase</fullName>
    </submittedName>
</protein>
<dbReference type="EMBL" id="SGWQ01000004">
    <property type="protein sequence ID" value="RZS38847.1"/>
    <property type="molecule type" value="Genomic_DNA"/>
</dbReference>
<dbReference type="Gene3D" id="3.40.50.720">
    <property type="entry name" value="NAD(P)-binding Rossmann-like Domain"/>
    <property type="match status" value="1"/>
</dbReference>
<dbReference type="InterPro" id="IPR036291">
    <property type="entry name" value="NAD(P)-bd_dom_sf"/>
</dbReference>
<keyword evidence="3" id="KW-1185">Reference proteome</keyword>
<comment type="caution">
    <text evidence="2">The sequence shown here is derived from an EMBL/GenBank/DDBJ whole genome shotgun (WGS) entry which is preliminary data.</text>
</comment>
<dbReference type="PANTHER" id="PTHR43157:SF31">
    <property type="entry name" value="PHOSPHATIDYLINOSITOL-GLYCAN BIOSYNTHESIS CLASS F PROTEIN"/>
    <property type="match status" value="1"/>
</dbReference>
<dbReference type="PRINTS" id="PR00081">
    <property type="entry name" value="GDHRDH"/>
</dbReference>
<dbReference type="NCBIfam" id="NF004846">
    <property type="entry name" value="PRK06197.1"/>
    <property type="match status" value="1"/>
</dbReference>
<organism evidence="2 3">
    <name type="scientific">Herbihabitans rhizosphaerae</name>
    <dbReference type="NCBI Taxonomy" id="1872711"/>
    <lineage>
        <taxon>Bacteria</taxon>
        <taxon>Bacillati</taxon>
        <taxon>Actinomycetota</taxon>
        <taxon>Actinomycetes</taxon>
        <taxon>Pseudonocardiales</taxon>
        <taxon>Pseudonocardiaceae</taxon>
        <taxon>Herbihabitans</taxon>
    </lineage>
</organism>
<name>A0A4Q7KQY3_9PSEU</name>
<evidence type="ECO:0000313" key="3">
    <source>
        <dbReference type="Proteomes" id="UP000294257"/>
    </source>
</evidence>
<evidence type="ECO:0000256" key="1">
    <source>
        <dbReference type="ARBA" id="ARBA00023002"/>
    </source>
</evidence>
<dbReference type="AlphaFoldDB" id="A0A4Q7KQY3"/>
<reference evidence="2 3" key="1">
    <citation type="submission" date="2019-02" db="EMBL/GenBank/DDBJ databases">
        <title>Genomic Encyclopedia of Type Strains, Phase IV (KMG-IV): sequencing the most valuable type-strain genomes for metagenomic binning, comparative biology and taxonomic classification.</title>
        <authorList>
            <person name="Goeker M."/>
        </authorList>
    </citation>
    <scope>NUCLEOTIDE SEQUENCE [LARGE SCALE GENOMIC DNA]</scope>
    <source>
        <strain evidence="2 3">DSM 101727</strain>
    </source>
</reference>